<evidence type="ECO:0000313" key="1">
    <source>
        <dbReference type="EMBL" id="KAK4172838.1"/>
    </source>
</evidence>
<name>A0AAN7A3M0_9PEZI</name>
<reference evidence="1" key="2">
    <citation type="submission" date="2023-05" db="EMBL/GenBank/DDBJ databases">
        <authorList>
            <consortium name="Lawrence Berkeley National Laboratory"/>
            <person name="Steindorff A."/>
            <person name="Hensen N."/>
            <person name="Bonometti L."/>
            <person name="Westerberg I."/>
            <person name="Brannstrom I.O."/>
            <person name="Guillou S."/>
            <person name="Cros-Aarteil S."/>
            <person name="Calhoun S."/>
            <person name="Haridas S."/>
            <person name="Kuo A."/>
            <person name="Mondo S."/>
            <person name="Pangilinan J."/>
            <person name="Riley R."/>
            <person name="Labutti K."/>
            <person name="Andreopoulos B."/>
            <person name="Lipzen A."/>
            <person name="Chen C."/>
            <person name="Yanf M."/>
            <person name="Daum C."/>
            <person name="Ng V."/>
            <person name="Clum A."/>
            <person name="Ohm R."/>
            <person name="Martin F."/>
            <person name="Silar P."/>
            <person name="Natvig D."/>
            <person name="Lalanne C."/>
            <person name="Gautier V."/>
            <person name="Ament-Velasquez S.L."/>
            <person name="Kruys A."/>
            <person name="Hutchinson M.I."/>
            <person name="Powell A.J."/>
            <person name="Barry K."/>
            <person name="Miller A.N."/>
            <person name="Grigoriev I.V."/>
            <person name="Debuchy R."/>
            <person name="Gladieux P."/>
            <person name="Thoren M.H."/>
            <person name="Johannesson H."/>
        </authorList>
    </citation>
    <scope>NUCLEOTIDE SEQUENCE</scope>
    <source>
        <strain evidence="1">CBS 892.96</strain>
    </source>
</reference>
<dbReference type="AlphaFoldDB" id="A0AAN7A3M0"/>
<comment type="caution">
    <text evidence="1">The sequence shown here is derived from an EMBL/GenBank/DDBJ whole genome shotgun (WGS) entry which is preliminary data.</text>
</comment>
<dbReference type="Proteomes" id="UP001302321">
    <property type="component" value="Unassembled WGS sequence"/>
</dbReference>
<gene>
    <name evidence="1" type="ORF">QBC36DRAFT_390143</name>
</gene>
<evidence type="ECO:0000313" key="2">
    <source>
        <dbReference type="Proteomes" id="UP001302321"/>
    </source>
</evidence>
<accession>A0AAN7A3M0</accession>
<sequence length="149" mass="17037">MASFRLAISCVKNIGIFVLTCSRDFKTRLLEIVAIVLHETTVILFTLDTTLFRHPCYVDYEQYPHDAADMVGGVVLFNRRSSNEIADTDGHAIYFHPNRGFVTYRICRPLEDQNHVLLKLSPGSRSRASRDFLNLPTRADQLVARKRLP</sequence>
<protein>
    <submittedName>
        <fullName evidence="1">Uncharacterized protein</fullName>
    </submittedName>
</protein>
<keyword evidence="2" id="KW-1185">Reference proteome</keyword>
<proteinExistence type="predicted"/>
<dbReference type="EMBL" id="MU866389">
    <property type="protein sequence ID" value="KAK4172838.1"/>
    <property type="molecule type" value="Genomic_DNA"/>
</dbReference>
<reference evidence="1" key="1">
    <citation type="journal article" date="2023" name="Mol. Phylogenet. Evol.">
        <title>Genome-scale phylogeny and comparative genomics of the fungal order Sordariales.</title>
        <authorList>
            <person name="Hensen N."/>
            <person name="Bonometti L."/>
            <person name="Westerberg I."/>
            <person name="Brannstrom I.O."/>
            <person name="Guillou S."/>
            <person name="Cros-Aarteil S."/>
            <person name="Calhoun S."/>
            <person name="Haridas S."/>
            <person name="Kuo A."/>
            <person name="Mondo S."/>
            <person name="Pangilinan J."/>
            <person name="Riley R."/>
            <person name="LaButti K."/>
            <person name="Andreopoulos B."/>
            <person name="Lipzen A."/>
            <person name="Chen C."/>
            <person name="Yan M."/>
            <person name="Daum C."/>
            <person name="Ng V."/>
            <person name="Clum A."/>
            <person name="Steindorff A."/>
            <person name="Ohm R.A."/>
            <person name="Martin F."/>
            <person name="Silar P."/>
            <person name="Natvig D.O."/>
            <person name="Lalanne C."/>
            <person name="Gautier V."/>
            <person name="Ament-Velasquez S.L."/>
            <person name="Kruys A."/>
            <person name="Hutchinson M.I."/>
            <person name="Powell A.J."/>
            <person name="Barry K."/>
            <person name="Miller A.N."/>
            <person name="Grigoriev I.V."/>
            <person name="Debuchy R."/>
            <person name="Gladieux P."/>
            <person name="Hiltunen Thoren M."/>
            <person name="Johannesson H."/>
        </authorList>
    </citation>
    <scope>NUCLEOTIDE SEQUENCE</scope>
    <source>
        <strain evidence="1">CBS 892.96</strain>
    </source>
</reference>
<organism evidence="1 2">
    <name type="scientific">Triangularia setosa</name>
    <dbReference type="NCBI Taxonomy" id="2587417"/>
    <lineage>
        <taxon>Eukaryota</taxon>
        <taxon>Fungi</taxon>
        <taxon>Dikarya</taxon>
        <taxon>Ascomycota</taxon>
        <taxon>Pezizomycotina</taxon>
        <taxon>Sordariomycetes</taxon>
        <taxon>Sordariomycetidae</taxon>
        <taxon>Sordariales</taxon>
        <taxon>Podosporaceae</taxon>
        <taxon>Triangularia</taxon>
    </lineage>
</organism>